<dbReference type="Proteomes" id="UP000606008">
    <property type="component" value="Unassembled WGS sequence"/>
</dbReference>
<proteinExistence type="predicted"/>
<gene>
    <name evidence="1" type="ORF">F7231_04450</name>
</gene>
<organism evidence="1 2">
    <name type="scientific">Fibrivirga algicola</name>
    <dbReference type="NCBI Taxonomy" id="2950420"/>
    <lineage>
        <taxon>Bacteria</taxon>
        <taxon>Pseudomonadati</taxon>
        <taxon>Bacteroidota</taxon>
        <taxon>Cytophagia</taxon>
        <taxon>Cytophagales</taxon>
        <taxon>Spirosomataceae</taxon>
        <taxon>Fibrivirga</taxon>
    </lineage>
</organism>
<protein>
    <submittedName>
        <fullName evidence="1">Uncharacterized protein</fullName>
    </submittedName>
</protein>
<dbReference type="RefSeq" id="WP_166691042.1">
    <property type="nucleotide sequence ID" value="NZ_WAEL01000001.1"/>
</dbReference>
<accession>A0ABX0QDT2</accession>
<dbReference type="EMBL" id="WAEL01000001">
    <property type="protein sequence ID" value="NID09411.1"/>
    <property type="molecule type" value="Genomic_DNA"/>
</dbReference>
<keyword evidence="2" id="KW-1185">Reference proteome</keyword>
<evidence type="ECO:0000313" key="1">
    <source>
        <dbReference type="EMBL" id="NID09411.1"/>
    </source>
</evidence>
<sequence>MAREVITYGNVTKGKLSIVERAQFLDSLGNWQDCEVELIVKKIEPHRSNPANRYYWGVVVKIARQVINLELGEYYSRDKIHEMLKAECNTVEHDTQSGRMVMVVRDTHDMPHSEFCEYVERCRFWLLNFWGADTPDPVKILTTKDALPI</sequence>
<dbReference type="InterPro" id="IPR036619">
    <property type="entry name" value="NinB_sf"/>
</dbReference>
<name>A0ABX0QDT2_9BACT</name>
<reference evidence="1" key="1">
    <citation type="submission" date="2024-05" db="EMBL/GenBank/DDBJ databases">
        <authorList>
            <person name="Jung D.-H."/>
        </authorList>
    </citation>
    <scope>NUCLEOTIDE SEQUENCE</scope>
    <source>
        <strain evidence="1">JA-25</strain>
    </source>
</reference>
<evidence type="ECO:0000313" key="2">
    <source>
        <dbReference type="Proteomes" id="UP000606008"/>
    </source>
</evidence>
<comment type="caution">
    <text evidence="1">The sequence shown here is derived from an EMBL/GenBank/DDBJ whole genome shotgun (WGS) entry which is preliminary data.</text>
</comment>
<dbReference type="Gene3D" id="1.10.3790.10">
    <property type="entry name" value="NinB"/>
    <property type="match status" value="1"/>
</dbReference>
<dbReference type="SUPFAM" id="SSF103370">
    <property type="entry name" value="NinB"/>
    <property type="match status" value="1"/>
</dbReference>